<reference evidence="3 4" key="1">
    <citation type="submission" date="2014-11" db="EMBL/GenBank/DDBJ databases">
        <authorList>
            <person name="Zhu J."/>
            <person name="Qi W."/>
            <person name="Song R."/>
        </authorList>
    </citation>
    <scope>NUCLEOTIDE SEQUENCE [LARGE SCALE GENOMIC DNA]</scope>
</reference>
<dbReference type="InterPro" id="IPR011333">
    <property type="entry name" value="SKP1/BTB/POZ_sf"/>
</dbReference>
<evidence type="ECO:0000256" key="1">
    <source>
        <dbReference type="SAM" id="Coils"/>
    </source>
</evidence>
<protein>
    <recommendedName>
        <fullName evidence="5">Potassium channel tetramerisation-type BTB domain-containing protein</fullName>
    </recommendedName>
</protein>
<evidence type="ECO:0008006" key="5">
    <source>
        <dbReference type="Google" id="ProtNLM"/>
    </source>
</evidence>
<feature type="region of interest" description="Disordered" evidence="2">
    <location>
        <begin position="78"/>
        <end position="102"/>
    </location>
</feature>
<name>A0A0G4H543_VITBC</name>
<dbReference type="PhylomeDB" id="A0A0G4H543"/>
<dbReference type="VEuPathDB" id="CryptoDB:Vbra_1893"/>
<sequence length="487" mass="53580">MSDLPKRLLISLAPPGDTQTEKGRGSIRHCLCERSVALWMEAELAARQFSAHAILNELHVPVTAIGDAISQLHAQIRQADEDAQRERQHHGASDPSAASPDDTLLLNVGGHLMSVRRHHMTQGEGVEGTRLAALFGGCWEDRLVKDDSQRVFVDICPKAFKAIHKAILNAETLRSAGKAASVGHLLNEVAKRDKGRHGFWVKLMMTPLDKDATEAADSSPADSVPTGSLTNSPTEAAAALKAMEDIVKSFANEKARLERQLRAANTRRDNLDKEIQAVEPFLLPLSGGDAIRSVEVCGQLISTTQSTVDEMGDIALSHRFDLWSSSRAVEVVDRDHIGRMVDYYRRKRLGASPADMAAVLTMAGETDQEPFDVNAAMYGLVRTDTPTPQASVAPRTGTLPSSGCRYEVVQEGTGRVPTGEDRIKIDIVYWRDAFEGQDKSWERRGWVTGVSDRPVWLHEALLSMRTGETRRIKLSPTYVQLRLISIE</sequence>
<dbReference type="EMBL" id="CDMY01001000">
    <property type="protein sequence ID" value="CEM38804.1"/>
    <property type="molecule type" value="Genomic_DNA"/>
</dbReference>
<gene>
    <name evidence="3" type="ORF">Vbra_1893</name>
</gene>
<evidence type="ECO:0000313" key="3">
    <source>
        <dbReference type="EMBL" id="CEM38804.1"/>
    </source>
</evidence>
<dbReference type="Gene3D" id="3.30.710.10">
    <property type="entry name" value="Potassium Channel Kv1.1, Chain A"/>
    <property type="match status" value="1"/>
</dbReference>
<dbReference type="InterPro" id="IPR046357">
    <property type="entry name" value="PPIase_dom_sf"/>
</dbReference>
<organism evidence="3 4">
    <name type="scientific">Vitrella brassicaformis (strain CCMP3155)</name>
    <dbReference type="NCBI Taxonomy" id="1169540"/>
    <lineage>
        <taxon>Eukaryota</taxon>
        <taxon>Sar</taxon>
        <taxon>Alveolata</taxon>
        <taxon>Colpodellida</taxon>
        <taxon>Vitrellaceae</taxon>
        <taxon>Vitrella</taxon>
    </lineage>
</organism>
<keyword evidence="4" id="KW-1185">Reference proteome</keyword>
<dbReference type="Gene3D" id="3.10.50.40">
    <property type="match status" value="1"/>
</dbReference>
<feature type="coiled-coil region" evidence="1">
    <location>
        <begin position="240"/>
        <end position="274"/>
    </location>
</feature>
<evidence type="ECO:0000313" key="4">
    <source>
        <dbReference type="Proteomes" id="UP000041254"/>
    </source>
</evidence>
<dbReference type="SUPFAM" id="SSF54695">
    <property type="entry name" value="POZ domain"/>
    <property type="match status" value="1"/>
</dbReference>
<dbReference type="SUPFAM" id="SSF54534">
    <property type="entry name" value="FKBP-like"/>
    <property type="match status" value="1"/>
</dbReference>
<dbReference type="InParanoid" id="A0A0G4H543"/>
<keyword evidence="1" id="KW-0175">Coiled coil</keyword>
<dbReference type="GO" id="GO:0003755">
    <property type="term" value="F:peptidyl-prolyl cis-trans isomerase activity"/>
    <property type="evidence" value="ECO:0007669"/>
    <property type="project" value="InterPro"/>
</dbReference>
<dbReference type="OrthoDB" id="431168at2759"/>
<evidence type="ECO:0000256" key="2">
    <source>
        <dbReference type="SAM" id="MobiDB-lite"/>
    </source>
</evidence>
<feature type="compositionally biased region" description="Basic and acidic residues" evidence="2">
    <location>
        <begin position="78"/>
        <end position="92"/>
    </location>
</feature>
<proteinExistence type="predicted"/>
<dbReference type="Proteomes" id="UP000041254">
    <property type="component" value="Unassembled WGS sequence"/>
</dbReference>
<dbReference type="AlphaFoldDB" id="A0A0G4H543"/>
<feature type="region of interest" description="Disordered" evidence="2">
    <location>
        <begin position="212"/>
        <end position="232"/>
    </location>
</feature>
<accession>A0A0G4H543</accession>